<dbReference type="AlphaFoldDB" id="A0A834P050"/>
<evidence type="ECO:0000313" key="1">
    <source>
        <dbReference type="EMBL" id="KAF7423254.1"/>
    </source>
</evidence>
<sequence length="86" mass="9971">MKYRLVHPSPLELTDRLDFNVNLFFDYTQSSVDITTKIKVEEIYMPRSYAWLRGNDVKAYSDVTERELSKASSPTTAAVFAILRYS</sequence>
<dbReference type="Proteomes" id="UP000600918">
    <property type="component" value="Unassembled WGS sequence"/>
</dbReference>
<reference evidence="1" key="1">
    <citation type="journal article" date="2020" name="G3 (Bethesda)">
        <title>High-Quality Assemblies for Three Invasive Social Wasps from the &lt;i&gt;Vespula&lt;/i&gt; Genus.</title>
        <authorList>
            <person name="Harrop T.W.R."/>
            <person name="Guhlin J."/>
            <person name="McLaughlin G.M."/>
            <person name="Permina E."/>
            <person name="Stockwell P."/>
            <person name="Gilligan J."/>
            <person name="Le Lec M.F."/>
            <person name="Gruber M.A.M."/>
            <person name="Quinn O."/>
            <person name="Lovegrove M."/>
            <person name="Duncan E.J."/>
            <person name="Remnant E.J."/>
            <person name="Van Eeckhoven J."/>
            <person name="Graham B."/>
            <person name="Knapp R.A."/>
            <person name="Langford K.W."/>
            <person name="Kronenberg Z."/>
            <person name="Press M.O."/>
            <person name="Eacker S.M."/>
            <person name="Wilson-Rankin E.E."/>
            <person name="Purcell J."/>
            <person name="Lester P.J."/>
            <person name="Dearden P.K."/>
        </authorList>
    </citation>
    <scope>NUCLEOTIDE SEQUENCE</scope>
    <source>
        <strain evidence="1">Volc-1</strain>
    </source>
</reference>
<proteinExistence type="predicted"/>
<protein>
    <submittedName>
        <fullName evidence="1">Uncharacterized protein</fullName>
    </submittedName>
</protein>
<dbReference type="EMBL" id="JACSDY010000007">
    <property type="protein sequence ID" value="KAF7423254.1"/>
    <property type="molecule type" value="Genomic_DNA"/>
</dbReference>
<name>A0A834P050_VESPE</name>
<comment type="caution">
    <text evidence="1">The sequence shown here is derived from an EMBL/GenBank/DDBJ whole genome shotgun (WGS) entry which is preliminary data.</text>
</comment>
<evidence type="ECO:0000313" key="2">
    <source>
        <dbReference type="Proteomes" id="UP000600918"/>
    </source>
</evidence>
<organism evidence="1 2">
    <name type="scientific">Vespula pensylvanica</name>
    <name type="common">Western yellow jacket</name>
    <name type="synonym">Wasp</name>
    <dbReference type="NCBI Taxonomy" id="30213"/>
    <lineage>
        <taxon>Eukaryota</taxon>
        <taxon>Metazoa</taxon>
        <taxon>Ecdysozoa</taxon>
        <taxon>Arthropoda</taxon>
        <taxon>Hexapoda</taxon>
        <taxon>Insecta</taxon>
        <taxon>Pterygota</taxon>
        <taxon>Neoptera</taxon>
        <taxon>Endopterygota</taxon>
        <taxon>Hymenoptera</taxon>
        <taxon>Apocrita</taxon>
        <taxon>Aculeata</taxon>
        <taxon>Vespoidea</taxon>
        <taxon>Vespidae</taxon>
        <taxon>Vespinae</taxon>
        <taxon>Vespula</taxon>
    </lineage>
</organism>
<gene>
    <name evidence="1" type="ORF">H0235_008537</name>
</gene>
<accession>A0A834P050</accession>
<keyword evidence="2" id="KW-1185">Reference proteome</keyword>